<dbReference type="GO" id="GO:0032259">
    <property type="term" value="P:methylation"/>
    <property type="evidence" value="ECO:0007669"/>
    <property type="project" value="UniProtKB-KW"/>
</dbReference>
<dbReference type="Proteomes" id="UP000248916">
    <property type="component" value="Unassembled WGS sequence"/>
</dbReference>
<dbReference type="InterPro" id="IPR022641">
    <property type="entry name" value="CheR_N"/>
</dbReference>
<dbReference type="PROSITE" id="PS50123">
    <property type="entry name" value="CHER"/>
    <property type="match status" value="1"/>
</dbReference>
<dbReference type="GO" id="GO:0008983">
    <property type="term" value="F:protein-glutamate O-methyltransferase activity"/>
    <property type="evidence" value="ECO:0007669"/>
    <property type="project" value="UniProtKB-EC"/>
</dbReference>
<keyword evidence="8" id="KW-1185">Reference proteome</keyword>
<dbReference type="PRINTS" id="PR00996">
    <property type="entry name" value="CHERMTFRASE"/>
</dbReference>
<dbReference type="Gene3D" id="1.10.155.10">
    <property type="entry name" value="Chemotaxis receptor methyltransferase CheR, N-terminal domain"/>
    <property type="match status" value="1"/>
</dbReference>
<evidence type="ECO:0000256" key="1">
    <source>
        <dbReference type="ARBA" id="ARBA00001541"/>
    </source>
</evidence>
<name>A0A2W7MUV2_9RHOB</name>
<dbReference type="AlphaFoldDB" id="A0A2W7MUV2"/>
<feature type="domain" description="CheR-type methyltransferase" evidence="6">
    <location>
        <begin position="6"/>
        <end position="281"/>
    </location>
</feature>
<evidence type="ECO:0000259" key="6">
    <source>
        <dbReference type="PROSITE" id="PS50123"/>
    </source>
</evidence>
<dbReference type="SUPFAM" id="SSF47757">
    <property type="entry name" value="Chemotaxis receptor methyltransferase CheR, N-terminal domain"/>
    <property type="match status" value="1"/>
</dbReference>
<keyword evidence="5" id="KW-0949">S-adenosyl-L-methionine</keyword>
<dbReference type="PANTHER" id="PTHR24422">
    <property type="entry name" value="CHEMOTAXIS PROTEIN METHYLTRANSFERASE"/>
    <property type="match status" value="1"/>
</dbReference>
<dbReference type="InterPro" id="IPR050903">
    <property type="entry name" value="Bact_Chemotaxis_MeTrfase"/>
</dbReference>
<dbReference type="InterPro" id="IPR022642">
    <property type="entry name" value="CheR_C"/>
</dbReference>
<sequence length="281" mass="31667">MLDRPLQLSPSPMRPDDVKKLVAMARSVVGITIDERKADFLAGRLGRRLVSTGLTNYADYCRLLQTSAAERTAFGEALTTHTTSFFRERSQYDWLLEKGLADMTEGRDTREMVVWSAACSTGQEGYTALMVLHQARDRGLRGLAPRLIGTDISRPVVQRAKTAVYSKQEIEGIPIELRRRFLLSSKSTDGVYRIVPELRDQAIWRQANLASGEGLDGISADIVFLRNVLIYFDEEIRGRVIENVYRRLRPGGVLMTGHTEASHARRDGLELVQPSIYRKVK</sequence>
<evidence type="ECO:0000313" key="8">
    <source>
        <dbReference type="Proteomes" id="UP000248916"/>
    </source>
</evidence>
<proteinExistence type="predicted"/>
<keyword evidence="3 7" id="KW-0489">Methyltransferase</keyword>
<dbReference type="CDD" id="cd02440">
    <property type="entry name" value="AdoMet_MTases"/>
    <property type="match status" value="1"/>
</dbReference>
<dbReference type="InterPro" id="IPR000780">
    <property type="entry name" value="CheR_MeTrfase"/>
</dbReference>
<evidence type="ECO:0000256" key="3">
    <source>
        <dbReference type="ARBA" id="ARBA00022603"/>
    </source>
</evidence>
<evidence type="ECO:0000313" key="7">
    <source>
        <dbReference type="EMBL" id="PZX11361.1"/>
    </source>
</evidence>
<organism evidence="7 8">
    <name type="scientific">Palleronia aestuarii</name>
    <dbReference type="NCBI Taxonomy" id="568105"/>
    <lineage>
        <taxon>Bacteria</taxon>
        <taxon>Pseudomonadati</taxon>
        <taxon>Pseudomonadota</taxon>
        <taxon>Alphaproteobacteria</taxon>
        <taxon>Rhodobacterales</taxon>
        <taxon>Roseobacteraceae</taxon>
        <taxon>Palleronia</taxon>
    </lineage>
</organism>
<dbReference type="SMART" id="SM00138">
    <property type="entry name" value="MeTrc"/>
    <property type="match status" value="1"/>
</dbReference>
<dbReference type="InterPro" id="IPR036804">
    <property type="entry name" value="CheR_N_sf"/>
</dbReference>
<keyword evidence="4 7" id="KW-0808">Transferase</keyword>
<accession>A0A2W7MUV2</accession>
<dbReference type="EC" id="2.1.1.80" evidence="2"/>
<reference evidence="7 8" key="1">
    <citation type="submission" date="2018-06" db="EMBL/GenBank/DDBJ databases">
        <title>Genomic Encyclopedia of Archaeal and Bacterial Type Strains, Phase II (KMG-II): from individual species to whole genera.</title>
        <authorList>
            <person name="Goeker M."/>
        </authorList>
    </citation>
    <scope>NUCLEOTIDE SEQUENCE [LARGE SCALE GENOMIC DNA]</scope>
    <source>
        <strain evidence="7 8">DSM 22009</strain>
    </source>
</reference>
<dbReference type="Pfam" id="PF03705">
    <property type="entry name" value="CheR_N"/>
    <property type="match status" value="1"/>
</dbReference>
<evidence type="ECO:0000256" key="5">
    <source>
        <dbReference type="ARBA" id="ARBA00022691"/>
    </source>
</evidence>
<dbReference type="SUPFAM" id="SSF53335">
    <property type="entry name" value="S-adenosyl-L-methionine-dependent methyltransferases"/>
    <property type="match status" value="1"/>
</dbReference>
<evidence type="ECO:0000256" key="4">
    <source>
        <dbReference type="ARBA" id="ARBA00022679"/>
    </source>
</evidence>
<evidence type="ECO:0000256" key="2">
    <source>
        <dbReference type="ARBA" id="ARBA00012534"/>
    </source>
</evidence>
<comment type="caution">
    <text evidence="7">The sequence shown here is derived from an EMBL/GenBank/DDBJ whole genome shotgun (WGS) entry which is preliminary data.</text>
</comment>
<dbReference type="PANTHER" id="PTHR24422:SF26">
    <property type="entry name" value="CHEMOTAXIS PROTEIN METHYLTRANSFERASE"/>
    <property type="match status" value="1"/>
</dbReference>
<dbReference type="EMBL" id="QKZL01000032">
    <property type="protein sequence ID" value="PZX11361.1"/>
    <property type="molecule type" value="Genomic_DNA"/>
</dbReference>
<dbReference type="Pfam" id="PF01739">
    <property type="entry name" value="CheR"/>
    <property type="match status" value="1"/>
</dbReference>
<dbReference type="Gene3D" id="3.40.50.150">
    <property type="entry name" value="Vaccinia Virus protein VP39"/>
    <property type="match status" value="1"/>
</dbReference>
<dbReference type="InterPro" id="IPR029063">
    <property type="entry name" value="SAM-dependent_MTases_sf"/>
</dbReference>
<protein>
    <recommendedName>
        <fullName evidence="2">protein-glutamate O-methyltransferase</fullName>
        <ecNumber evidence="2">2.1.1.80</ecNumber>
    </recommendedName>
</protein>
<comment type="catalytic activity">
    <reaction evidence="1">
        <text>L-glutamyl-[protein] + S-adenosyl-L-methionine = [protein]-L-glutamate 5-O-methyl ester + S-adenosyl-L-homocysteine</text>
        <dbReference type="Rhea" id="RHEA:24452"/>
        <dbReference type="Rhea" id="RHEA-COMP:10208"/>
        <dbReference type="Rhea" id="RHEA-COMP:10311"/>
        <dbReference type="ChEBI" id="CHEBI:29973"/>
        <dbReference type="ChEBI" id="CHEBI:57856"/>
        <dbReference type="ChEBI" id="CHEBI:59789"/>
        <dbReference type="ChEBI" id="CHEBI:82795"/>
        <dbReference type="EC" id="2.1.1.80"/>
    </reaction>
</comment>
<gene>
    <name evidence="7" type="ORF">LX81_03952</name>
</gene>